<feature type="transmembrane region" description="Helical" evidence="2">
    <location>
        <begin position="51"/>
        <end position="75"/>
    </location>
</feature>
<keyword evidence="2" id="KW-1133">Transmembrane helix</keyword>
<evidence type="ECO:0000313" key="4">
    <source>
        <dbReference type="Proteomes" id="UP000092460"/>
    </source>
</evidence>
<organism evidence="3 4">
    <name type="scientific">Glossina palpalis gambiensis</name>
    <dbReference type="NCBI Taxonomy" id="67801"/>
    <lineage>
        <taxon>Eukaryota</taxon>
        <taxon>Metazoa</taxon>
        <taxon>Ecdysozoa</taxon>
        <taxon>Arthropoda</taxon>
        <taxon>Hexapoda</taxon>
        <taxon>Insecta</taxon>
        <taxon>Pterygota</taxon>
        <taxon>Neoptera</taxon>
        <taxon>Endopterygota</taxon>
        <taxon>Diptera</taxon>
        <taxon>Brachycera</taxon>
        <taxon>Muscomorpha</taxon>
        <taxon>Hippoboscoidea</taxon>
        <taxon>Glossinidae</taxon>
        <taxon>Glossina</taxon>
    </lineage>
</organism>
<feature type="region of interest" description="Disordered" evidence="1">
    <location>
        <begin position="83"/>
        <end position="110"/>
    </location>
</feature>
<proteinExistence type="predicted"/>
<sequence length="110" mass="12662">MNTLKSSGFASKCTPMTEFGHCTHYTNSQRHSALHGMVGMVWPVCLLVPALFAYIQDCVLCIVCVLVVVFCVMCIPNRTERRLKPASQRHKQHQQEQQQQFNQHSRHKIH</sequence>
<keyword evidence="4" id="KW-1185">Reference proteome</keyword>
<dbReference type="Proteomes" id="UP000092460">
    <property type="component" value="Unassembled WGS sequence"/>
</dbReference>
<keyword evidence="2" id="KW-0812">Transmembrane</keyword>
<dbReference type="EnsemblMetazoa" id="GPPI012342-RA">
    <property type="protein sequence ID" value="GPPI012342-PA"/>
    <property type="gene ID" value="GPPI012342"/>
</dbReference>
<keyword evidence="2" id="KW-0472">Membrane</keyword>
<dbReference type="AlphaFoldDB" id="A0A1B0AXU7"/>
<evidence type="ECO:0000256" key="2">
    <source>
        <dbReference type="SAM" id="Phobius"/>
    </source>
</evidence>
<accession>A0A1B0AXU7</accession>
<dbReference type="EMBL" id="JXJN01005411">
    <property type="status" value="NOT_ANNOTATED_CDS"/>
    <property type="molecule type" value="Genomic_DNA"/>
</dbReference>
<evidence type="ECO:0000256" key="1">
    <source>
        <dbReference type="SAM" id="MobiDB-lite"/>
    </source>
</evidence>
<reference evidence="3" key="2">
    <citation type="submission" date="2020-05" db="UniProtKB">
        <authorList>
            <consortium name="EnsemblMetazoa"/>
        </authorList>
    </citation>
    <scope>IDENTIFICATION</scope>
    <source>
        <strain evidence="3">IAEA</strain>
    </source>
</reference>
<evidence type="ECO:0000313" key="3">
    <source>
        <dbReference type="EnsemblMetazoa" id="GPPI012342-PA"/>
    </source>
</evidence>
<protein>
    <submittedName>
        <fullName evidence="3">Uncharacterized protein</fullName>
    </submittedName>
</protein>
<reference evidence="4" key="1">
    <citation type="submission" date="2015-01" db="EMBL/GenBank/DDBJ databases">
        <authorList>
            <person name="Aksoy S."/>
            <person name="Warren W."/>
            <person name="Wilson R.K."/>
        </authorList>
    </citation>
    <scope>NUCLEOTIDE SEQUENCE [LARGE SCALE GENOMIC DNA]</scope>
    <source>
        <strain evidence="4">IAEA</strain>
    </source>
</reference>
<dbReference type="VEuPathDB" id="VectorBase:GPPI012342"/>
<name>A0A1B0AXU7_9MUSC</name>